<protein>
    <submittedName>
        <fullName evidence="12">Glycosyltransferase</fullName>
    </submittedName>
</protein>
<feature type="transmembrane region" description="Helical" evidence="8">
    <location>
        <begin position="310"/>
        <end position="331"/>
    </location>
</feature>
<dbReference type="InterPro" id="IPR038731">
    <property type="entry name" value="RgtA/B/C-like"/>
</dbReference>
<evidence type="ECO:0000313" key="12">
    <source>
        <dbReference type="EMBL" id="KAB2675927.1"/>
    </source>
</evidence>
<dbReference type="Proteomes" id="UP000481643">
    <property type="component" value="Unassembled WGS sequence"/>
</dbReference>
<dbReference type="PANTHER" id="PTHR43398">
    <property type="entry name" value="DOLICHOL-PHOSPHATE MANNOSYLTRANSFERASE SUBUNIT 1"/>
    <property type="match status" value="1"/>
</dbReference>
<dbReference type="Pfam" id="PF04138">
    <property type="entry name" value="GtrA_DPMS_TM"/>
    <property type="match status" value="1"/>
</dbReference>
<feature type="transmembrane region" description="Helical" evidence="8">
    <location>
        <begin position="343"/>
        <end position="366"/>
    </location>
</feature>
<evidence type="ECO:0000256" key="6">
    <source>
        <dbReference type="ARBA" id="ARBA00022989"/>
    </source>
</evidence>
<feature type="transmembrane region" description="Helical" evidence="8">
    <location>
        <begin position="259"/>
        <end position="289"/>
    </location>
</feature>
<organism evidence="12 13">
    <name type="scientific">Brucella tritici</name>
    <dbReference type="NCBI Taxonomy" id="94626"/>
    <lineage>
        <taxon>Bacteria</taxon>
        <taxon>Pseudomonadati</taxon>
        <taxon>Pseudomonadota</taxon>
        <taxon>Alphaproteobacteria</taxon>
        <taxon>Hyphomicrobiales</taxon>
        <taxon>Brucellaceae</taxon>
        <taxon>Brucella/Ochrobactrum group</taxon>
        <taxon>Brucella</taxon>
    </lineage>
</organism>
<feature type="transmembrane region" description="Helical" evidence="8">
    <location>
        <begin position="708"/>
        <end position="729"/>
    </location>
</feature>
<accession>A0A6L3Y3F2</accession>
<feature type="domain" description="GtrA/DPMS transmembrane" evidence="10">
    <location>
        <begin position="245"/>
        <end position="363"/>
    </location>
</feature>
<dbReference type="InterPro" id="IPR001173">
    <property type="entry name" value="Glyco_trans_2-like"/>
</dbReference>
<evidence type="ECO:0000256" key="7">
    <source>
        <dbReference type="ARBA" id="ARBA00023136"/>
    </source>
</evidence>
<evidence type="ECO:0000256" key="3">
    <source>
        <dbReference type="ARBA" id="ARBA00022676"/>
    </source>
</evidence>
<dbReference type="InterPro" id="IPR039528">
    <property type="entry name" value="DPM1-like"/>
</dbReference>
<feature type="transmembrane region" description="Helical" evidence="8">
    <location>
        <begin position="650"/>
        <end position="669"/>
    </location>
</feature>
<keyword evidence="5 8" id="KW-0812">Transmembrane</keyword>
<evidence type="ECO:0000259" key="10">
    <source>
        <dbReference type="Pfam" id="PF04138"/>
    </source>
</evidence>
<dbReference type="InterPro" id="IPR029044">
    <property type="entry name" value="Nucleotide-diphossugar_trans"/>
</dbReference>
<feature type="transmembrane region" description="Helical" evidence="8">
    <location>
        <begin position="471"/>
        <end position="492"/>
    </location>
</feature>
<dbReference type="Gene3D" id="3.90.550.10">
    <property type="entry name" value="Spore Coat Polysaccharide Biosynthesis Protein SpsA, Chain A"/>
    <property type="match status" value="1"/>
</dbReference>
<keyword evidence="4 12" id="KW-0808">Transferase</keyword>
<dbReference type="InterPro" id="IPR007267">
    <property type="entry name" value="GtrA_DPMS_TM"/>
</dbReference>
<proteinExistence type="inferred from homology"/>
<feature type="domain" description="Glycosyltransferase 2-like" evidence="9">
    <location>
        <begin position="14"/>
        <end position="172"/>
    </location>
</feature>
<dbReference type="RefSeq" id="WP_151654218.1">
    <property type="nucleotide sequence ID" value="NZ_WBVX01000052.1"/>
</dbReference>
<reference evidence="12 13" key="1">
    <citation type="submission" date="2019-09" db="EMBL/GenBank/DDBJ databases">
        <title>Taxonomic organization of the family Brucellaceae based on a phylogenomic approach.</title>
        <authorList>
            <person name="Leclercq S."/>
            <person name="Cloeckaert A."/>
            <person name="Zygmunt M.S."/>
        </authorList>
    </citation>
    <scope>NUCLEOTIDE SEQUENCE [LARGE SCALE GENOMIC DNA]</scope>
    <source>
        <strain evidence="12 13">WS1830</strain>
    </source>
</reference>
<dbReference type="Pfam" id="PF00535">
    <property type="entry name" value="Glycos_transf_2"/>
    <property type="match status" value="1"/>
</dbReference>
<comment type="similarity">
    <text evidence="2">Belongs to the glycosyltransferase 2 family.</text>
</comment>
<dbReference type="SUPFAM" id="SSF53448">
    <property type="entry name" value="Nucleotide-diphospho-sugar transferases"/>
    <property type="match status" value="1"/>
</dbReference>
<feature type="transmembrane region" description="Helical" evidence="8">
    <location>
        <begin position="378"/>
        <end position="398"/>
    </location>
</feature>
<dbReference type="CDD" id="cd06442">
    <property type="entry name" value="DPM1_like"/>
    <property type="match status" value="1"/>
</dbReference>
<dbReference type="Pfam" id="PF13231">
    <property type="entry name" value="PMT_2"/>
    <property type="match status" value="1"/>
</dbReference>
<feature type="domain" description="Glycosyltransferase RgtA/B/C/D-like" evidence="11">
    <location>
        <begin position="420"/>
        <end position="580"/>
    </location>
</feature>
<name>A0A6L3Y3F2_9HYPH</name>
<evidence type="ECO:0000256" key="8">
    <source>
        <dbReference type="SAM" id="Phobius"/>
    </source>
</evidence>
<feature type="transmembrane region" description="Helical" evidence="8">
    <location>
        <begin position="675"/>
        <end position="696"/>
    </location>
</feature>
<dbReference type="EMBL" id="WBVX01000052">
    <property type="protein sequence ID" value="KAB2675927.1"/>
    <property type="molecule type" value="Genomic_DNA"/>
</dbReference>
<keyword evidence="3" id="KW-0328">Glycosyltransferase</keyword>
<dbReference type="AlphaFoldDB" id="A0A6L3Y3F2"/>
<feature type="transmembrane region" description="Helical" evidence="8">
    <location>
        <begin position="519"/>
        <end position="550"/>
    </location>
</feature>
<feature type="transmembrane region" description="Helical" evidence="8">
    <location>
        <begin position="230"/>
        <end position="253"/>
    </location>
</feature>
<dbReference type="GO" id="GO:0006506">
    <property type="term" value="P:GPI anchor biosynthetic process"/>
    <property type="evidence" value="ECO:0007669"/>
    <property type="project" value="TreeGrafter"/>
</dbReference>
<evidence type="ECO:0000259" key="9">
    <source>
        <dbReference type="Pfam" id="PF00535"/>
    </source>
</evidence>
<feature type="transmembrane region" description="Helical" evidence="8">
    <location>
        <begin position="562"/>
        <end position="583"/>
    </location>
</feature>
<evidence type="ECO:0000256" key="1">
    <source>
        <dbReference type="ARBA" id="ARBA00004141"/>
    </source>
</evidence>
<keyword evidence="7 8" id="KW-0472">Membrane</keyword>
<dbReference type="GO" id="GO:0035269">
    <property type="term" value="P:protein O-linked glycosylation via mannose"/>
    <property type="evidence" value="ECO:0007669"/>
    <property type="project" value="TreeGrafter"/>
</dbReference>
<evidence type="ECO:0000256" key="4">
    <source>
        <dbReference type="ARBA" id="ARBA00022679"/>
    </source>
</evidence>
<evidence type="ECO:0000313" key="13">
    <source>
        <dbReference type="Proteomes" id="UP000481643"/>
    </source>
</evidence>
<sequence length="876" mass="95970">MRGVHIGPAQKLVSVIVPTLNEIDNIEVLLSALVAQCDPRTAMEILVADGGSTDGTVERVRAWKGDACVRVVPGGGKRGLAGDVLAAAREAAGEIIVVLDADLSHPPERISDLVQPIIDGTSDMVVGSRYVPGGATPDWPMSRRLLSRLGGALAWPLTEVRDPMSGFFAVRKERLLAVDPQAVGFKIGLEIIAEGGDRLRLSEVPIVFRDRIRGESKIGLGQMLAYARRLLVLAGGAVSLGNATRFAGVGLIGLAVDLLVFQVLFGAGIGLMAAHVASFVVATISNYLLNSRWVFAHDRGARREQDWRRYSRFMTICLLAFALRGGVLAGAVELLGWPPPAAILLGVGAAAVVNYLGTAFFVFPSLRPGVPLDIRWRVAAIGVLGYVLALRLVFLGIVDLLPEEAYYWNYAQHLDIGYLDHPPMIAWLIWLGTSLFGDTEFGVRIGAYVVWIATAFFAFRLTRNLAGKSAAFVSVLLVGTLPFFFSTGLLMMPDAPLTAAWAGALYFLERALVAERRRAWWGVGICAGLGMLSKYTIALLGPATLVFLVLDPRARRWLLRPEPYLSVVLGVLLFSPVIVWNALNEWASFAFQSSRRLQGSVEFSLPMLVVWAAVLLTPWGLLSAFVVFLSRARLTREAEEVRDCVRKHRFIAIYTLLPLSVFVAFSLFHSTKLNWTGPVWLALLPAISALIVATPGKTSRFRELIRRLWVPTIAVTLVIYGLGLHYLVLGFPGGGFVGSLRSLPVAWEEFGREVRAIEREIEQATGTEPLLIGMDKYFLASQLAFYAHKDHDGAPNSVGRGVLGKDSLMYDSWFKPEAMRGRTAILISLKPWDIEETWLGSRFVRLGEIAERDVVKDGKLAGRFFYRAGYDLQPLP</sequence>
<dbReference type="GO" id="GO:0004582">
    <property type="term" value="F:dolichyl-phosphate beta-D-mannosyltransferase activity"/>
    <property type="evidence" value="ECO:0007669"/>
    <property type="project" value="InterPro"/>
</dbReference>
<evidence type="ECO:0000256" key="5">
    <source>
        <dbReference type="ARBA" id="ARBA00022692"/>
    </source>
</evidence>
<gene>
    <name evidence="12" type="ORF">F9L08_27265</name>
</gene>
<keyword evidence="6 8" id="KW-1133">Transmembrane helix</keyword>
<feature type="transmembrane region" description="Helical" evidence="8">
    <location>
        <begin position="603"/>
        <end position="629"/>
    </location>
</feature>
<dbReference type="GO" id="GO:0000271">
    <property type="term" value="P:polysaccharide biosynthetic process"/>
    <property type="evidence" value="ECO:0007669"/>
    <property type="project" value="InterPro"/>
</dbReference>
<dbReference type="GO" id="GO:0006488">
    <property type="term" value="P:dolichol-linked oligosaccharide biosynthetic process"/>
    <property type="evidence" value="ECO:0007669"/>
    <property type="project" value="TreeGrafter"/>
</dbReference>
<comment type="subcellular location">
    <subcellularLocation>
        <location evidence="1">Membrane</location>
        <topology evidence="1">Multi-pass membrane protein</topology>
    </subcellularLocation>
</comment>
<comment type="caution">
    <text evidence="12">The sequence shown here is derived from an EMBL/GenBank/DDBJ whole genome shotgun (WGS) entry which is preliminary data.</text>
</comment>
<dbReference type="PANTHER" id="PTHR43398:SF1">
    <property type="entry name" value="DOLICHOL-PHOSPHATE MANNOSYLTRANSFERASE SUBUNIT 1"/>
    <property type="match status" value="1"/>
</dbReference>
<dbReference type="GO" id="GO:0016020">
    <property type="term" value="C:membrane"/>
    <property type="evidence" value="ECO:0007669"/>
    <property type="project" value="UniProtKB-SubCell"/>
</dbReference>
<feature type="transmembrane region" description="Helical" evidence="8">
    <location>
        <begin position="441"/>
        <end position="459"/>
    </location>
</feature>
<evidence type="ECO:0000259" key="11">
    <source>
        <dbReference type="Pfam" id="PF13231"/>
    </source>
</evidence>
<evidence type="ECO:0000256" key="2">
    <source>
        <dbReference type="ARBA" id="ARBA00006739"/>
    </source>
</evidence>